<evidence type="ECO:0000313" key="4">
    <source>
        <dbReference type="Proteomes" id="UP000585474"/>
    </source>
</evidence>
<feature type="domain" description="Callose synthase helical" evidence="2">
    <location>
        <begin position="1"/>
        <end position="70"/>
    </location>
</feature>
<dbReference type="InterPro" id="IPR003440">
    <property type="entry name" value="Glyco_trans_48_dom"/>
</dbReference>
<dbReference type="Pfam" id="PF25968">
    <property type="entry name" value="CALS1"/>
    <property type="match status" value="1"/>
</dbReference>
<evidence type="ECO:0000259" key="2">
    <source>
        <dbReference type="Pfam" id="PF25968"/>
    </source>
</evidence>
<name>A0A7J0FJS8_9ERIC</name>
<keyword evidence="4" id="KW-1185">Reference proteome</keyword>
<dbReference type="OrthoDB" id="1880850at2759"/>
<protein>
    <submittedName>
        <fullName evidence="3">Glucan synthase-like 12</fullName>
    </submittedName>
</protein>
<feature type="domain" description="Glycosyl transferase 48" evidence="1">
    <location>
        <begin position="77"/>
        <end position="139"/>
    </location>
</feature>
<gene>
    <name evidence="3" type="ORF">Acr_13g0003490</name>
</gene>
<reference evidence="3 4" key="1">
    <citation type="submission" date="2019-07" db="EMBL/GenBank/DDBJ databases">
        <title>De Novo Assembly of kiwifruit Actinidia rufa.</title>
        <authorList>
            <person name="Sugita-Konishi S."/>
            <person name="Sato K."/>
            <person name="Mori E."/>
            <person name="Abe Y."/>
            <person name="Kisaki G."/>
            <person name="Hamano K."/>
            <person name="Suezawa K."/>
            <person name="Otani M."/>
            <person name="Fukuda T."/>
            <person name="Manabe T."/>
            <person name="Gomi K."/>
            <person name="Tabuchi M."/>
            <person name="Akimitsu K."/>
            <person name="Kataoka I."/>
        </authorList>
    </citation>
    <scope>NUCLEOTIDE SEQUENCE [LARGE SCALE GENOMIC DNA]</scope>
    <source>
        <strain evidence="4">cv. Fuchu</strain>
    </source>
</reference>
<dbReference type="GO" id="GO:0005886">
    <property type="term" value="C:plasma membrane"/>
    <property type="evidence" value="ECO:0007669"/>
    <property type="project" value="TreeGrafter"/>
</dbReference>
<dbReference type="EMBL" id="BJWL01000013">
    <property type="protein sequence ID" value="GFY98948.1"/>
    <property type="molecule type" value="Genomic_DNA"/>
</dbReference>
<dbReference type="Proteomes" id="UP000585474">
    <property type="component" value="Unassembled WGS sequence"/>
</dbReference>
<dbReference type="AlphaFoldDB" id="A0A7J0FJS8"/>
<sequence>MLEVVTRDIMMEDHISSVADSIHGGSGHEGMTPLDQQYQLFASAGAIKFPVQEIEAWKEKIKRLDLLLTVKESAMDVPSNLEARRRISFFSNSLFMDMPDAPKVRNMLSFSVLTPYNTEEVLFSLRELEVQNEDGVSILFLPAENFSRCASVHKCTLRGMMYYRRALELQAFLDMAKDEDLMELNMEDQFKGERSLWAQCQAVADMKFTYVVSCQQYGIDKRSGNPRAQDTLRLMTTYPSLRVAFIDEVEEPSKDGPKKSNQKVYYSSLVKVALPKSSNSLEARTKFGPGSSSGDAV</sequence>
<dbReference type="InterPro" id="IPR058851">
    <property type="entry name" value="CALS1_helical"/>
</dbReference>
<organism evidence="3 4">
    <name type="scientific">Actinidia rufa</name>
    <dbReference type="NCBI Taxonomy" id="165716"/>
    <lineage>
        <taxon>Eukaryota</taxon>
        <taxon>Viridiplantae</taxon>
        <taxon>Streptophyta</taxon>
        <taxon>Embryophyta</taxon>
        <taxon>Tracheophyta</taxon>
        <taxon>Spermatophyta</taxon>
        <taxon>Magnoliopsida</taxon>
        <taxon>eudicotyledons</taxon>
        <taxon>Gunneridae</taxon>
        <taxon>Pentapetalae</taxon>
        <taxon>asterids</taxon>
        <taxon>Ericales</taxon>
        <taxon>Actinidiaceae</taxon>
        <taxon>Actinidia</taxon>
    </lineage>
</organism>
<dbReference type="GO" id="GO:0000148">
    <property type="term" value="C:1,3-beta-D-glucan synthase complex"/>
    <property type="evidence" value="ECO:0007669"/>
    <property type="project" value="InterPro"/>
</dbReference>
<dbReference type="GO" id="GO:0006075">
    <property type="term" value="P:(1-&gt;3)-beta-D-glucan biosynthetic process"/>
    <property type="evidence" value="ECO:0007669"/>
    <property type="project" value="InterPro"/>
</dbReference>
<feature type="domain" description="Glycosyl transferase 48" evidence="1">
    <location>
        <begin position="155"/>
        <end position="284"/>
    </location>
</feature>
<evidence type="ECO:0000259" key="1">
    <source>
        <dbReference type="Pfam" id="PF02364"/>
    </source>
</evidence>
<evidence type="ECO:0000313" key="3">
    <source>
        <dbReference type="EMBL" id="GFY98948.1"/>
    </source>
</evidence>
<dbReference type="PANTHER" id="PTHR12741:SF48">
    <property type="entry name" value="1,3-BETA-GLUCAN SYNTHASE COMPONENT FKS1-RELATED"/>
    <property type="match status" value="1"/>
</dbReference>
<comment type="caution">
    <text evidence="3">The sequence shown here is derived from an EMBL/GenBank/DDBJ whole genome shotgun (WGS) entry which is preliminary data.</text>
</comment>
<proteinExistence type="predicted"/>
<dbReference type="GO" id="GO:0003843">
    <property type="term" value="F:1,3-beta-D-glucan synthase activity"/>
    <property type="evidence" value="ECO:0007669"/>
    <property type="project" value="InterPro"/>
</dbReference>
<accession>A0A7J0FJS8</accession>
<dbReference type="Pfam" id="PF02364">
    <property type="entry name" value="Glucan_synthase"/>
    <property type="match status" value="2"/>
</dbReference>
<dbReference type="PANTHER" id="PTHR12741">
    <property type="entry name" value="LYST-INTERACTING PROTEIN LIP5 DOPAMINE RESPONSIVE PROTEIN DRG-1"/>
    <property type="match status" value="1"/>
</dbReference>